<sequence>MTKRDIIAIGGSMGAIEAAKDLLAGLPDDFPAAVLMVIHVGARGLNHLAAMFEPNSRLPVTTAVDGDLLEQGHVYVAAADHHLIVVDGVIRLGKGPRENLARPAVDPLLRSVAISYGPRAVGVILSGLLNDGAAGLAAIARCGGATAVQNPADSKASDMPLGALYGTDVDYRGSAADLATVLTELVTQDVDTSFEVPADLELEVRIALGRRSDSSTISTIADVTPISCPSCGGVLSQMRSGPPLRFRCQVGHAFTAEVLAEEQEPSVDEAIRTALRIIEERVVLLEKMAVQATQAGQTYSAREYEQRSGELREQATVLRTAVMRPGAALALEMGHSHALTTS</sequence>
<name>A0ACC6T599_9HYPH</name>
<reference evidence="1 2" key="1">
    <citation type="journal article" date="2024" name="Proc. Natl. Acad. Sci. U.S.A.">
        <title>The evolutionary genomics of adaptation to stress in wild rhizobium bacteria.</title>
        <authorList>
            <person name="Kehlet-Delgado H."/>
            <person name="Montoya A.P."/>
            <person name="Jensen K.T."/>
            <person name="Wendlandt C.E."/>
            <person name="Dexheimer C."/>
            <person name="Roberts M."/>
            <person name="Torres Martinez L."/>
            <person name="Friesen M.L."/>
            <person name="Griffitts J.S."/>
            <person name="Porter S.S."/>
        </authorList>
    </citation>
    <scope>NUCLEOTIDE SEQUENCE [LARGE SCALE GENOMIC DNA]</scope>
    <source>
        <strain evidence="1 2">M0468</strain>
    </source>
</reference>
<protein>
    <submittedName>
        <fullName evidence="1">Chemotaxis protein CheB</fullName>
    </submittedName>
</protein>
<organism evidence="1 2">
    <name type="scientific">Mesorhizobium australicum</name>
    <dbReference type="NCBI Taxonomy" id="536018"/>
    <lineage>
        <taxon>Bacteria</taxon>
        <taxon>Pseudomonadati</taxon>
        <taxon>Pseudomonadota</taxon>
        <taxon>Alphaproteobacteria</taxon>
        <taxon>Hyphomicrobiales</taxon>
        <taxon>Phyllobacteriaceae</taxon>
        <taxon>Mesorhizobium</taxon>
    </lineage>
</organism>
<comment type="caution">
    <text evidence="1">The sequence shown here is derived from an EMBL/GenBank/DDBJ whole genome shotgun (WGS) entry which is preliminary data.</text>
</comment>
<evidence type="ECO:0000313" key="2">
    <source>
        <dbReference type="Proteomes" id="UP001480082"/>
    </source>
</evidence>
<keyword evidence="2" id="KW-1185">Reference proteome</keyword>
<dbReference type="Proteomes" id="UP001480082">
    <property type="component" value="Unassembled WGS sequence"/>
</dbReference>
<accession>A0ACC6T599</accession>
<dbReference type="EMBL" id="JAMYRI010000017">
    <property type="protein sequence ID" value="MER9287065.1"/>
    <property type="molecule type" value="Genomic_DNA"/>
</dbReference>
<evidence type="ECO:0000313" key="1">
    <source>
        <dbReference type="EMBL" id="MER9287065.1"/>
    </source>
</evidence>
<proteinExistence type="predicted"/>
<gene>
    <name evidence="1" type="ORF">NKI81_24430</name>
</gene>